<sequence length="157" mass="17283">MTKEAQVITVAMTEKDTYGNLKVTDNLGNEYKIGEKRSQLFEVFVQGRAVKITWDNYMNKDYISDAEPFNPETEGTTAGGIEVASATAPKPTPKATEKPAGQSELKNRSFAVSYAKDLVVAGVIAPDRILSYAEYFARYMDGSLEVEDKDVASLLLK</sequence>
<comment type="caution">
    <text evidence="2">The sequence shown here is derived from an EMBL/GenBank/DDBJ whole genome shotgun (WGS) entry which is preliminary data.</text>
</comment>
<dbReference type="AlphaFoldDB" id="A0A0F9JQV0"/>
<protein>
    <submittedName>
        <fullName evidence="2">Uncharacterized protein</fullName>
    </submittedName>
</protein>
<organism evidence="2">
    <name type="scientific">marine sediment metagenome</name>
    <dbReference type="NCBI Taxonomy" id="412755"/>
    <lineage>
        <taxon>unclassified sequences</taxon>
        <taxon>metagenomes</taxon>
        <taxon>ecological metagenomes</taxon>
    </lineage>
</organism>
<feature type="region of interest" description="Disordered" evidence="1">
    <location>
        <begin position="65"/>
        <end position="102"/>
    </location>
</feature>
<dbReference type="EMBL" id="LAZR01017221">
    <property type="protein sequence ID" value="KKM01343.1"/>
    <property type="molecule type" value="Genomic_DNA"/>
</dbReference>
<name>A0A0F9JQV0_9ZZZZ</name>
<reference evidence="2" key="1">
    <citation type="journal article" date="2015" name="Nature">
        <title>Complex archaea that bridge the gap between prokaryotes and eukaryotes.</title>
        <authorList>
            <person name="Spang A."/>
            <person name="Saw J.H."/>
            <person name="Jorgensen S.L."/>
            <person name="Zaremba-Niedzwiedzka K."/>
            <person name="Martijn J."/>
            <person name="Lind A.E."/>
            <person name="van Eijk R."/>
            <person name="Schleper C."/>
            <person name="Guy L."/>
            <person name="Ettema T.J."/>
        </authorList>
    </citation>
    <scope>NUCLEOTIDE SEQUENCE</scope>
</reference>
<evidence type="ECO:0000256" key="1">
    <source>
        <dbReference type="SAM" id="MobiDB-lite"/>
    </source>
</evidence>
<accession>A0A0F9JQV0</accession>
<evidence type="ECO:0000313" key="2">
    <source>
        <dbReference type="EMBL" id="KKM01343.1"/>
    </source>
</evidence>
<gene>
    <name evidence="2" type="ORF">LCGC14_1795360</name>
</gene>
<proteinExistence type="predicted"/>